<comment type="similarity">
    <text evidence="2 8">Belongs to the carbamoyltransferase HypF family.</text>
</comment>
<evidence type="ECO:0000313" key="13">
    <source>
        <dbReference type="Proteomes" id="UP000219439"/>
    </source>
</evidence>
<keyword evidence="4" id="KW-0479">Metal-binding</keyword>
<dbReference type="Pfam" id="PF00708">
    <property type="entry name" value="Acylphosphatase"/>
    <property type="match status" value="1"/>
</dbReference>
<keyword evidence="13" id="KW-1185">Reference proteome</keyword>
<protein>
    <recommendedName>
        <fullName evidence="8">Carbamoyltransferase HypF</fullName>
        <ecNumber evidence="8">6.2.-.-</ecNumber>
    </recommendedName>
</protein>
<dbReference type="InterPro" id="IPR017945">
    <property type="entry name" value="DHBP_synth_RibB-like_a/b_dom"/>
</dbReference>
<keyword evidence="3" id="KW-0436">Ligase</keyword>
<sequence>MPDPLSHGSCHSIRVRGLVQGVGFRPTVWQVAKALKLKGDVRNDGEGVLIRLAADQNELAAFVQNLRNACPPLARIDTIECQPLDELVSFDDFSIAASAETDIATGIVPDAATCPDCLADIEDPPNRRYRYPFTNCTHCGPRLSIIKQLPYDRAYTSMAEFEMCAYCQAEYDDPADRRFHAQPNACPDCGPQLSLIWADGTPIMLDDEQDAIQRCASLLKQGRIVAIKGIGGFHLAVDASNEDAVAELRARKLRYGKPLALMARDLDMVRSFCKVGEIAENLLLDRAAPIVLLEQKENAAELASAIAPGQRRLGFMLPYSPLHSLLMQELDHPLVMTSGNLSSEPQVIDNEEALQRLSSIADAFLMHDRAIINRLDDSVLHLVDDRAAVLRRARGFAPEPLPLPAGFETAPDILAIGGEVKNTFCLLEHGQLTLSHHIGDMENPKQQKDYRRALDLYASVRNFEPQRIALDCHQGYFSTRLGETLAVEQDCLIDAIQHHHAHLAACMAEYALPLDHGPVLGVVLDGLGSSEEGELWGGEFLLGTYQGYERLAHFASVAMPGGGKASYEPWRNCFAQLRELGGWEQISADYADLEIIRWLGKKPLTQMNAMIERGLNAPKASSAGRLFDAVAACLDMCRDQVRYEGEAAMLLQAHAEEAFVRYSETQIEPYEKELQRSCEEQSKEPLVLTWRPLWRGILEDLRSGKDRDLIAARFHQTLIVVIADLATELAQSHSVKKIALTGGVLQNVILCEGVAARLRKSDLEVLIPRLFPANDGGLALGQAMISAARAIAASKTA</sequence>
<dbReference type="InterPro" id="IPR041440">
    <property type="entry name" value="HypF_C"/>
</dbReference>
<dbReference type="OrthoDB" id="9808093at2"/>
<dbReference type="GO" id="GO:0003998">
    <property type="term" value="F:acylphosphatase activity"/>
    <property type="evidence" value="ECO:0007669"/>
    <property type="project" value="UniProtKB-EC"/>
</dbReference>
<dbReference type="GO" id="GO:0003725">
    <property type="term" value="F:double-stranded RNA binding"/>
    <property type="evidence" value="ECO:0007669"/>
    <property type="project" value="InterPro"/>
</dbReference>
<evidence type="ECO:0000256" key="4">
    <source>
        <dbReference type="ARBA" id="ARBA00022723"/>
    </source>
</evidence>
<dbReference type="Gene3D" id="3.30.420.360">
    <property type="match status" value="1"/>
</dbReference>
<dbReference type="RefSeq" id="WP_097155816.1">
    <property type="nucleotide sequence ID" value="NZ_OBEL01000008.1"/>
</dbReference>
<gene>
    <name evidence="12" type="ORF">SAMN06265368_4558</name>
</gene>
<dbReference type="EMBL" id="OBEL01000008">
    <property type="protein sequence ID" value="SNZ21437.1"/>
    <property type="molecule type" value="Genomic_DNA"/>
</dbReference>
<dbReference type="Pfam" id="PF17788">
    <property type="entry name" value="HypF_C"/>
    <property type="match status" value="1"/>
</dbReference>
<evidence type="ECO:0000256" key="2">
    <source>
        <dbReference type="ARBA" id="ARBA00008097"/>
    </source>
</evidence>
<dbReference type="InterPro" id="IPR043129">
    <property type="entry name" value="ATPase_NBD"/>
</dbReference>
<dbReference type="PANTHER" id="PTHR42959">
    <property type="entry name" value="CARBAMOYLTRANSFERASE"/>
    <property type="match status" value="1"/>
</dbReference>
<comment type="catalytic activity">
    <reaction evidence="9">
        <text>an acyl phosphate + H2O = a carboxylate + phosphate + H(+)</text>
        <dbReference type="Rhea" id="RHEA:14965"/>
        <dbReference type="ChEBI" id="CHEBI:15377"/>
        <dbReference type="ChEBI" id="CHEBI:15378"/>
        <dbReference type="ChEBI" id="CHEBI:29067"/>
        <dbReference type="ChEBI" id="CHEBI:43474"/>
        <dbReference type="ChEBI" id="CHEBI:59918"/>
        <dbReference type="EC" id="3.6.1.7"/>
    </reaction>
</comment>
<dbReference type="GO" id="GO:0051604">
    <property type="term" value="P:protein maturation"/>
    <property type="evidence" value="ECO:0007669"/>
    <property type="project" value="TreeGrafter"/>
</dbReference>
<dbReference type="Pfam" id="PF01300">
    <property type="entry name" value="Sua5_yciO_yrdC"/>
    <property type="match status" value="1"/>
</dbReference>
<dbReference type="Pfam" id="PF07503">
    <property type="entry name" value="zf-HYPF"/>
    <property type="match status" value="2"/>
</dbReference>
<dbReference type="Gene3D" id="3.30.420.40">
    <property type="match status" value="1"/>
</dbReference>
<keyword evidence="12" id="KW-0808">Transferase</keyword>
<feature type="active site" evidence="9">
    <location>
        <position position="25"/>
    </location>
</feature>
<name>A0A285PJJ4_9HYPH</name>
<feature type="active site" evidence="9">
    <location>
        <position position="43"/>
    </location>
</feature>
<dbReference type="GO" id="GO:0016874">
    <property type="term" value="F:ligase activity"/>
    <property type="evidence" value="ECO:0007669"/>
    <property type="project" value="UniProtKB-UniRule"/>
</dbReference>
<dbReference type="PROSITE" id="PS51160">
    <property type="entry name" value="ACYLPHOSPHATASE_3"/>
    <property type="match status" value="1"/>
</dbReference>
<evidence type="ECO:0000256" key="9">
    <source>
        <dbReference type="PROSITE-ProRule" id="PRU00520"/>
    </source>
</evidence>
<keyword evidence="6" id="KW-0862">Zinc</keyword>
<keyword evidence="5" id="KW-0863">Zinc-finger</keyword>
<dbReference type="PROSITE" id="PS51163">
    <property type="entry name" value="YRDC"/>
    <property type="match status" value="1"/>
</dbReference>
<dbReference type="GO" id="GO:0008270">
    <property type="term" value="F:zinc ion binding"/>
    <property type="evidence" value="ECO:0007669"/>
    <property type="project" value="UniProtKB-KW"/>
</dbReference>
<dbReference type="Proteomes" id="UP000219439">
    <property type="component" value="Unassembled WGS sequence"/>
</dbReference>
<dbReference type="NCBIfam" id="TIGR00143">
    <property type="entry name" value="hypF"/>
    <property type="match status" value="1"/>
</dbReference>
<comment type="function">
    <text evidence="8">Involved in the maturation of [NiFe] hydrogenases. Along with HypE, it catalyzes the synthesis of the CN ligands of the active site iron of [NiFe]-hydrogenases. HypF functions as a carbamoyl transferase using carbamoylphosphate as a substrate and transferring the carboxamido moiety in an ATP-dependent reaction to the thiolate of the C-terminal cysteine of HypE yielding a protein-S-carboxamide.</text>
</comment>
<organism evidence="12 13">
    <name type="scientific">Cohaesibacter gelatinilyticus</name>
    <dbReference type="NCBI Taxonomy" id="372072"/>
    <lineage>
        <taxon>Bacteria</taxon>
        <taxon>Pseudomonadati</taxon>
        <taxon>Pseudomonadota</taxon>
        <taxon>Alphaproteobacteria</taxon>
        <taxon>Hyphomicrobiales</taxon>
        <taxon>Cohaesibacteraceae</taxon>
    </lineage>
</organism>
<dbReference type="UniPathway" id="UPA00335"/>
<comment type="pathway">
    <text evidence="1 8">Protein modification; [NiFe] hydrogenase maturation.</text>
</comment>
<proteinExistence type="inferred from homology"/>
<accession>A0A285PJJ4</accession>
<dbReference type="InterPro" id="IPR004421">
    <property type="entry name" value="Carbamoyltransferase_HypF"/>
</dbReference>
<dbReference type="SUPFAM" id="SSF55821">
    <property type="entry name" value="YrdC/RibB"/>
    <property type="match status" value="1"/>
</dbReference>
<dbReference type="Pfam" id="PF22521">
    <property type="entry name" value="HypF_C_2"/>
    <property type="match status" value="1"/>
</dbReference>
<dbReference type="PANTHER" id="PTHR42959:SF1">
    <property type="entry name" value="CARBAMOYLTRANSFERASE HYPF"/>
    <property type="match status" value="1"/>
</dbReference>
<dbReference type="PIRSF" id="PIRSF006256">
    <property type="entry name" value="CMPcnvr_hdrg_mat"/>
    <property type="match status" value="1"/>
</dbReference>
<dbReference type="GO" id="GO:0016743">
    <property type="term" value="F:carboxyl- or carbamoyltransferase activity"/>
    <property type="evidence" value="ECO:0007669"/>
    <property type="project" value="UniProtKB-UniRule"/>
</dbReference>
<reference evidence="12 13" key="1">
    <citation type="submission" date="2017-09" db="EMBL/GenBank/DDBJ databases">
        <authorList>
            <person name="Ehlers B."/>
            <person name="Leendertz F.H."/>
        </authorList>
    </citation>
    <scope>NUCLEOTIDE SEQUENCE [LARGE SCALE GENOMIC DNA]</scope>
    <source>
        <strain evidence="12 13">DSM 18289</strain>
    </source>
</reference>
<dbReference type="SUPFAM" id="SSF53067">
    <property type="entry name" value="Actin-like ATPase domain"/>
    <property type="match status" value="1"/>
</dbReference>
<dbReference type="EC" id="6.2.-.-" evidence="8"/>
<dbReference type="InterPro" id="IPR051060">
    <property type="entry name" value="Carbamoyltrans_HypF-like"/>
</dbReference>
<dbReference type="Gene3D" id="3.90.870.50">
    <property type="match status" value="1"/>
</dbReference>
<evidence type="ECO:0000256" key="5">
    <source>
        <dbReference type="ARBA" id="ARBA00022771"/>
    </source>
</evidence>
<feature type="domain" description="YrdC-like" evidence="11">
    <location>
        <begin position="209"/>
        <end position="395"/>
    </location>
</feature>
<evidence type="ECO:0000259" key="10">
    <source>
        <dbReference type="PROSITE" id="PS51160"/>
    </source>
</evidence>
<evidence type="ECO:0000256" key="1">
    <source>
        <dbReference type="ARBA" id="ARBA00004711"/>
    </source>
</evidence>
<feature type="domain" description="Acylphosphatase-like" evidence="10">
    <location>
        <begin position="10"/>
        <end position="97"/>
    </location>
</feature>
<evidence type="ECO:0000256" key="7">
    <source>
        <dbReference type="ARBA" id="ARBA00048220"/>
    </source>
</evidence>
<evidence type="ECO:0000256" key="6">
    <source>
        <dbReference type="ARBA" id="ARBA00022833"/>
    </source>
</evidence>
<keyword evidence="9" id="KW-0378">Hydrolase</keyword>
<dbReference type="InterPro" id="IPR006070">
    <property type="entry name" value="Sua5-like_dom"/>
</dbReference>
<dbReference type="SUPFAM" id="SSF54975">
    <property type="entry name" value="Acylphosphatase/BLUF domain-like"/>
    <property type="match status" value="1"/>
</dbReference>
<evidence type="ECO:0000256" key="8">
    <source>
        <dbReference type="PIRNR" id="PIRNR006256"/>
    </source>
</evidence>
<dbReference type="InterPro" id="IPR001792">
    <property type="entry name" value="Acylphosphatase-like_dom"/>
</dbReference>
<evidence type="ECO:0000313" key="12">
    <source>
        <dbReference type="EMBL" id="SNZ21437.1"/>
    </source>
</evidence>
<dbReference type="InterPro" id="IPR017968">
    <property type="entry name" value="Acylphosphatase_CS"/>
</dbReference>
<dbReference type="InterPro" id="IPR011125">
    <property type="entry name" value="Znf_HypF"/>
</dbReference>
<dbReference type="PROSITE" id="PS00150">
    <property type="entry name" value="ACYLPHOSPHATASE_1"/>
    <property type="match status" value="1"/>
</dbReference>
<dbReference type="AlphaFoldDB" id="A0A285PJJ4"/>
<dbReference type="InterPro" id="IPR036046">
    <property type="entry name" value="Acylphosphatase-like_dom_sf"/>
</dbReference>
<evidence type="ECO:0000259" key="11">
    <source>
        <dbReference type="PROSITE" id="PS51163"/>
    </source>
</evidence>
<evidence type="ECO:0000256" key="3">
    <source>
        <dbReference type="ARBA" id="ARBA00022598"/>
    </source>
</evidence>
<comment type="catalytic activity">
    <reaction evidence="7 8">
        <text>C-terminal L-cysteinyl-[HypE protein] + carbamoyl phosphate + ATP + H2O = C-terminal S-carboxamide-L-cysteinyl-[HypE protein] + AMP + phosphate + diphosphate + H(+)</text>
        <dbReference type="Rhea" id="RHEA:55636"/>
        <dbReference type="Rhea" id="RHEA-COMP:14247"/>
        <dbReference type="Rhea" id="RHEA-COMP:14392"/>
        <dbReference type="ChEBI" id="CHEBI:15377"/>
        <dbReference type="ChEBI" id="CHEBI:15378"/>
        <dbReference type="ChEBI" id="CHEBI:30616"/>
        <dbReference type="ChEBI" id="CHEBI:33019"/>
        <dbReference type="ChEBI" id="CHEBI:43474"/>
        <dbReference type="ChEBI" id="CHEBI:58228"/>
        <dbReference type="ChEBI" id="CHEBI:76913"/>
        <dbReference type="ChEBI" id="CHEBI:139126"/>
        <dbReference type="ChEBI" id="CHEBI:456215"/>
    </reaction>
</comment>
<dbReference type="InterPro" id="IPR055128">
    <property type="entry name" value="HypF_C_2"/>
</dbReference>
<dbReference type="Gene3D" id="3.30.110.120">
    <property type="match status" value="1"/>
</dbReference>